<dbReference type="AlphaFoldDB" id="A0A0D0AU68"/>
<evidence type="ECO:0000313" key="2">
    <source>
        <dbReference type="Proteomes" id="UP000054485"/>
    </source>
</evidence>
<dbReference type="EMBL" id="KN835622">
    <property type="protein sequence ID" value="KIK35458.1"/>
    <property type="molecule type" value="Genomic_DNA"/>
</dbReference>
<keyword evidence="2" id="KW-1185">Reference proteome</keyword>
<reference evidence="1 2" key="1">
    <citation type="submission" date="2014-04" db="EMBL/GenBank/DDBJ databases">
        <authorList>
            <consortium name="DOE Joint Genome Institute"/>
            <person name="Kuo A."/>
            <person name="Ruytinx J."/>
            <person name="Rineau F."/>
            <person name="Colpaert J."/>
            <person name="Kohler A."/>
            <person name="Nagy L.G."/>
            <person name="Floudas D."/>
            <person name="Copeland A."/>
            <person name="Barry K.W."/>
            <person name="Cichocki N."/>
            <person name="Veneault-Fourrey C."/>
            <person name="LaButti K."/>
            <person name="Lindquist E.A."/>
            <person name="Lipzen A."/>
            <person name="Lundell T."/>
            <person name="Morin E."/>
            <person name="Murat C."/>
            <person name="Sun H."/>
            <person name="Tunlid A."/>
            <person name="Henrissat B."/>
            <person name="Grigoriev I.V."/>
            <person name="Hibbett D.S."/>
            <person name="Martin F."/>
            <person name="Nordberg H.P."/>
            <person name="Cantor M.N."/>
            <person name="Hua S.X."/>
        </authorList>
    </citation>
    <scope>NUCLEOTIDE SEQUENCE [LARGE SCALE GENOMIC DNA]</scope>
    <source>
        <strain evidence="1 2">UH-Slu-Lm8-n1</strain>
    </source>
</reference>
<organism evidence="1 2">
    <name type="scientific">Suillus luteus UH-Slu-Lm8-n1</name>
    <dbReference type="NCBI Taxonomy" id="930992"/>
    <lineage>
        <taxon>Eukaryota</taxon>
        <taxon>Fungi</taxon>
        <taxon>Dikarya</taxon>
        <taxon>Basidiomycota</taxon>
        <taxon>Agaricomycotina</taxon>
        <taxon>Agaricomycetes</taxon>
        <taxon>Agaricomycetidae</taxon>
        <taxon>Boletales</taxon>
        <taxon>Suillineae</taxon>
        <taxon>Suillaceae</taxon>
        <taxon>Suillus</taxon>
    </lineage>
</organism>
<proteinExistence type="predicted"/>
<sequence length="63" mass="7607">EKTGTWYKDNKVMIQHVQVWSNLLPLFTCYRVSQDFHFHLCLSLWLQSNGHPPTRSWFTCRSH</sequence>
<reference evidence="2" key="2">
    <citation type="submission" date="2015-01" db="EMBL/GenBank/DDBJ databases">
        <title>Evolutionary Origins and Diversification of the Mycorrhizal Mutualists.</title>
        <authorList>
            <consortium name="DOE Joint Genome Institute"/>
            <consortium name="Mycorrhizal Genomics Consortium"/>
            <person name="Kohler A."/>
            <person name="Kuo A."/>
            <person name="Nagy L.G."/>
            <person name="Floudas D."/>
            <person name="Copeland A."/>
            <person name="Barry K.W."/>
            <person name="Cichocki N."/>
            <person name="Veneault-Fourrey C."/>
            <person name="LaButti K."/>
            <person name="Lindquist E.A."/>
            <person name="Lipzen A."/>
            <person name="Lundell T."/>
            <person name="Morin E."/>
            <person name="Murat C."/>
            <person name="Riley R."/>
            <person name="Ohm R."/>
            <person name="Sun H."/>
            <person name="Tunlid A."/>
            <person name="Henrissat B."/>
            <person name="Grigoriev I.V."/>
            <person name="Hibbett D.S."/>
            <person name="Martin F."/>
        </authorList>
    </citation>
    <scope>NUCLEOTIDE SEQUENCE [LARGE SCALE GENOMIC DNA]</scope>
    <source>
        <strain evidence="2">UH-Slu-Lm8-n1</strain>
    </source>
</reference>
<dbReference type="InParanoid" id="A0A0D0AU68"/>
<name>A0A0D0AU68_9AGAM</name>
<feature type="non-terminal residue" evidence="1">
    <location>
        <position position="1"/>
    </location>
</feature>
<evidence type="ECO:0000313" key="1">
    <source>
        <dbReference type="EMBL" id="KIK35458.1"/>
    </source>
</evidence>
<dbReference type="HOGENOM" id="CLU_2892281_0_0_1"/>
<accession>A0A0D0AU68</accession>
<gene>
    <name evidence="1" type="ORF">CY34DRAFT_96052</name>
</gene>
<protein>
    <submittedName>
        <fullName evidence="1">Uncharacterized protein</fullName>
    </submittedName>
</protein>
<dbReference type="Proteomes" id="UP000054485">
    <property type="component" value="Unassembled WGS sequence"/>
</dbReference>